<dbReference type="InterPro" id="IPR022682">
    <property type="entry name" value="Calpain_domain_III"/>
</dbReference>
<evidence type="ECO:0000256" key="1">
    <source>
        <dbReference type="ARBA" id="ARBA00007623"/>
    </source>
</evidence>
<evidence type="ECO:0000256" key="5">
    <source>
        <dbReference type="ARBA" id="ARBA00022801"/>
    </source>
</evidence>
<dbReference type="Gene3D" id="2.60.120.380">
    <property type="match status" value="1"/>
</dbReference>
<keyword evidence="6" id="KW-0788">Thiol protease</keyword>
<evidence type="ECO:0000256" key="3">
    <source>
        <dbReference type="ARBA" id="ARBA00022723"/>
    </source>
</evidence>
<comment type="caution">
    <text evidence="9">The sequence shown here is derived from an EMBL/GenBank/DDBJ whole genome shotgun (WGS) entry which is preliminary data.</text>
</comment>
<dbReference type="SUPFAM" id="SSF49758">
    <property type="entry name" value="Calpain large subunit, middle domain (domain III)"/>
    <property type="match status" value="1"/>
</dbReference>
<sequence length="209" mass="23554">MFICSSYAGNTFWTNPQYRVSVTDPDDDDDDNLCTVVLGLMQKDRRKKREQGLDMLTIGYCIYKLKEEVDGNLDLNFFKYNASHAKSPTFINTREVCGRHMLEPGTYVVVPSTFSPNEEADFVLRVFSEKAAEADSVDEDTGYDDSSRKARAPPIDSAVVDKLRDTFTKISGDDMEIDAYELRDILNAAYKQDPELKVSLILVKSCVGT</sequence>
<dbReference type="CDD" id="cd00214">
    <property type="entry name" value="Calpain_III"/>
    <property type="match status" value="1"/>
</dbReference>
<accession>A0A7J7JU93</accession>
<protein>
    <recommendedName>
        <fullName evidence="8">Peptidase C2 calpain domain-containing protein</fullName>
    </recommendedName>
</protein>
<evidence type="ECO:0000256" key="6">
    <source>
        <dbReference type="ARBA" id="ARBA00022807"/>
    </source>
</evidence>
<evidence type="ECO:0000256" key="4">
    <source>
        <dbReference type="ARBA" id="ARBA00022737"/>
    </source>
</evidence>
<dbReference type="GO" id="GO:0004198">
    <property type="term" value="F:calcium-dependent cysteine-type endopeptidase activity"/>
    <property type="evidence" value="ECO:0007669"/>
    <property type="project" value="InterPro"/>
</dbReference>
<dbReference type="PANTHER" id="PTHR10183">
    <property type="entry name" value="CALPAIN"/>
    <property type="match status" value="1"/>
</dbReference>
<keyword evidence="3" id="KW-0479">Metal-binding</keyword>
<dbReference type="InterPro" id="IPR022684">
    <property type="entry name" value="Calpain_cysteine_protease"/>
</dbReference>
<dbReference type="OrthoDB" id="424753at2759"/>
<evidence type="ECO:0000313" key="9">
    <source>
        <dbReference type="EMBL" id="KAF6029949.1"/>
    </source>
</evidence>
<feature type="domain" description="Peptidase C2 calpain" evidence="8">
    <location>
        <begin position="2"/>
        <end position="135"/>
    </location>
</feature>
<keyword evidence="4" id="KW-0677">Repeat</keyword>
<dbReference type="GO" id="GO:0046872">
    <property type="term" value="F:metal ion binding"/>
    <property type="evidence" value="ECO:0007669"/>
    <property type="project" value="UniProtKB-KW"/>
</dbReference>
<reference evidence="9" key="1">
    <citation type="submission" date="2020-06" db="EMBL/GenBank/DDBJ databases">
        <title>Draft genome of Bugula neritina, a colonial animal packing powerful symbionts and potential medicines.</title>
        <authorList>
            <person name="Rayko M."/>
        </authorList>
    </citation>
    <scope>NUCLEOTIDE SEQUENCE [LARGE SCALE GENOMIC DNA]</scope>
    <source>
        <strain evidence="9">Kwan_BN1</strain>
    </source>
</reference>
<gene>
    <name evidence="9" type="ORF">EB796_011737</name>
</gene>
<dbReference type="PRINTS" id="PR00704">
    <property type="entry name" value="CALPAIN"/>
</dbReference>
<organism evidence="9 10">
    <name type="scientific">Bugula neritina</name>
    <name type="common">Brown bryozoan</name>
    <name type="synonym">Sertularia neritina</name>
    <dbReference type="NCBI Taxonomy" id="10212"/>
    <lineage>
        <taxon>Eukaryota</taxon>
        <taxon>Metazoa</taxon>
        <taxon>Spiralia</taxon>
        <taxon>Lophotrochozoa</taxon>
        <taxon>Bryozoa</taxon>
        <taxon>Gymnolaemata</taxon>
        <taxon>Cheilostomatida</taxon>
        <taxon>Flustrina</taxon>
        <taxon>Buguloidea</taxon>
        <taxon>Bugulidae</taxon>
        <taxon>Bugula</taxon>
    </lineage>
</organism>
<keyword evidence="7" id="KW-0106">Calcium</keyword>
<dbReference type="InterPro" id="IPR033883">
    <property type="entry name" value="C2_III"/>
</dbReference>
<keyword evidence="5" id="KW-0378">Hydrolase</keyword>
<dbReference type="Pfam" id="PF01067">
    <property type="entry name" value="Calpain_III"/>
    <property type="match status" value="1"/>
</dbReference>
<evidence type="ECO:0000259" key="8">
    <source>
        <dbReference type="SMART" id="SM00720"/>
    </source>
</evidence>
<dbReference type="InterPro" id="IPR022683">
    <property type="entry name" value="Calpain_III"/>
</dbReference>
<dbReference type="InterPro" id="IPR036213">
    <property type="entry name" value="Calpain_III_sf"/>
</dbReference>
<dbReference type="GO" id="GO:0005737">
    <property type="term" value="C:cytoplasm"/>
    <property type="evidence" value="ECO:0007669"/>
    <property type="project" value="TreeGrafter"/>
</dbReference>
<dbReference type="Proteomes" id="UP000593567">
    <property type="component" value="Unassembled WGS sequence"/>
</dbReference>
<proteinExistence type="inferred from homology"/>
<dbReference type="EMBL" id="VXIV02001774">
    <property type="protein sequence ID" value="KAF6029949.1"/>
    <property type="molecule type" value="Genomic_DNA"/>
</dbReference>
<dbReference type="GO" id="GO:0006508">
    <property type="term" value="P:proteolysis"/>
    <property type="evidence" value="ECO:0007669"/>
    <property type="project" value="UniProtKB-KW"/>
</dbReference>
<keyword evidence="10" id="KW-1185">Reference proteome</keyword>
<comment type="similarity">
    <text evidence="1">Belongs to the peptidase C2 family.</text>
</comment>
<name>A0A7J7JU93_BUGNE</name>
<dbReference type="PANTHER" id="PTHR10183:SF433">
    <property type="entry name" value="CALPAIN-A-RELATED"/>
    <property type="match status" value="1"/>
</dbReference>
<dbReference type="AlphaFoldDB" id="A0A7J7JU93"/>
<evidence type="ECO:0000256" key="7">
    <source>
        <dbReference type="ARBA" id="ARBA00022837"/>
    </source>
</evidence>
<dbReference type="FunFam" id="2.60.120.380:FF:000001">
    <property type="entry name" value="Calpain-1 catalytic subunit"/>
    <property type="match status" value="1"/>
</dbReference>
<evidence type="ECO:0000256" key="2">
    <source>
        <dbReference type="ARBA" id="ARBA00022670"/>
    </source>
</evidence>
<evidence type="ECO:0000313" key="10">
    <source>
        <dbReference type="Proteomes" id="UP000593567"/>
    </source>
</evidence>
<dbReference type="SMART" id="SM00720">
    <property type="entry name" value="calpain_III"/>
    <property type="match status" value="1"/>
</dbReference>
<keyword evidence="2" id="KW-0645">Protease</keyword>